<accession>A0A4Y1ZM50</accession>
<comment type="caution">
    <text evidence="1">The sequence shown here is derived from an EMBL/GenBank/DDBJ whole genome shotgun (WGS) entry which is preliminary data.</text>
</comment>
<evidence type="ECO:0000313" key="2">
    <source>
        <dbReference type="EMBL" id="GBL70025.1"/>
    </source>
</evidence>
<organism evidence="1 3">
    <name type="scientific">Araneus ventricosus</name>
    <name type="common">Orbweaver spider</name>
    <name type="synonym">Epeira ventricosa</name>
    <dbReference type="NCBI Taxonomy" id="182803"/>
    <lineage>
        <taxon>Eukaryota</taxon>
        <taxon>Metazoa</taxon>
        <taxon>Ecdysozoa</taxon>
        <taxon>Arthropoda</taxon>
        <taxon>Chelicerata</taxon>
        <taxon>Arachnida</taxon>
        <taxon>Araneae</taxon>
        <taxon>Araneomorphae</taxon>
        <taxon>Entelegynae</taxon>
        <taxon>Araneoidea</taxon>
        <taxon>Araneidae</taxon>
        <taxon>Araneus</taxon>
    </lineage>
</organism>
<evidence type="ECO:0000313" key="1">
    <source>
        <dbReference type="EMBL" id="GBL57876.1"/>
    </source>
</evidence>
<proteinExistence type="predicted"/>
<feature type="non-terminal residue" evidence="1">
    <location>
        <position position="28"/>
    </location>
</feature>
<dbReference type="EMBL" id="BGPR01078349">
    <property type="protein sequence ID" value="GBL70025.1"/>
    <property type="molecule type" value="Genomic_DNA"/>
</dbReference>
<name>A0A4Y1ZM50_ARAVE</name>
<gene>
    <name evidence="1" type="ORF">AVEN_130625_1</name>
    <name evidence="2" type="ORF">AVEN_16898_1</name>
</gene>
<evidence type="ECO:0000313" key="3">
    <source>
        <dbReference type="Proteomes" id="UP000499080"/>
    </source>
</evidence>
<keyword evidence="3" id="KW-1185">Reference proteome</keyword>
<sequence length="28" mass="3298">MDQSNGTETWVLGELKSTTEQIQFMYYP</sequence>
<dbReference type="AlphaFoldDB" id="A0A4Y1ZM50"/>
<protein>
    <submittedName>
        <fullName evidence="1">Uncharacterized protein</fullName>
    </submittedName>
</protein>
<dbReference type="Proteomes" id="UP000499080">
    <property type="component" value="Unassembled WGS sequence"/>
</dbReference>
<dbReference type="EMBL" id="BGPR01075897">
    <property type="protein sequence ID" value="GBL57876.1"/>
    <property type="molecule type" value="Genomic_DNA"/>
</dbReference>
<reference evidence="1 3" key="1">
    <citation type="journal article" date="2019" name="Sci. Rep.">
        <title>Orb-weaving spider Araneus ventricosus genome elucidates the spidroin gene catalogue.</title>
        <authorList>
            <person name="Kono N."/>
            <person name="Nakamura H."/>
            <person name="Ohtoshi R."/>
            <person name="Moran D.A.P."/>
            <person name="Shinohara A."/>
            <person name="Yoshida Y."/>
            <person name="Fujiwara M."/>
            <person name="Mori M."/>
            <person name="Tomita M."/>
            <person name="Arakawa K."/>
        </authorList>
    </citation>
    <scope>NUCLEOTIDE SEQUENCE [LARGE SCALE GENOMIC DNA]</scope>
</reference>